<dbReference type="GO" id="GO:0004175">
    <property type="term" value="F:endopeptidase activity"/>
    <property type="evidence" value="ECO:0007669"/>
    <property type="project" value="TreeGrafter"/>
</dbReference>
<dbReference type="Pfam" id="PF03572">
    <property type="entry name" value="Peptidase_S41"/>
    <property type="match status" value="1"/>
</dbReference>
<dbReference type="Gene3D" id="3.90.226.10">
    <property type="entry name" value="2-enoyl-CoA Hydratase, Chain A, domain 1"/>
    <property type="match status" value="1"/>
</dbReference>
<dbReference type="OrthoDB" id="9812068at2"/>
<dbReference type="Gene3D" id="2.30.42.10">
    <property type="match status" value="1"/>
</dbReference>
<accession>A0A1D3UWM9</accession>
<evidence type="ECO:0000313" key="9">
    <source>
        <dbReference type="EMBL" id="SCQ24403.1"/>
    </source>
</evidence>
<organism evidence="9 10">
    <name type="scientific">Tannerella forsythia</name>
    <name type="common">Bacteroides forsythus</name>
    <dbReference type="NCBI Taxonomy" id="28112"/>
    <lineage>
        <taxon>Bacteria</taxon>
        <taxon>Pseudomonadati</taxon>
        <taxon>Bacteroidota</taxon>
        <taxon>Bacteroidia</taxon>
        <taxon>Bacteroidales</taxon>
        <taxon>Tannerellaceae</taxon>
        <taxon>Tannerella</taxon>
    </lineage>
</organism>
<dbReference type="EMBL" id="FMMM01000078">
    <property type="protein sequence ID" value="SCQ24403.1"/>
    <property type="molecule type" value="Genomic_DNA"/>
</dbReference>
<evidence type="ECO:0000259" key="8">
    <source>
        <dbReference type="PROSITE" id="PS50106"/>
    </source>
</evidence>
<reference evidence="9 10" key="1">
    <citation type="submission" date="2016-09" db="EMBL/GenBank/DDBJ databases">
        <authorList>
            <person name="Capua I."/>
            <person name="De Benedictis P."/>
            <person name="Joannis T."/>
            <person name="Lombin L.H."/>
            <person name="Cattoli G."/>
        </authorList>
    </citation>
    <scope>NUCLEOTIDE SEQUENCE [LARGE SCALE GENOMIC DNA]</scope>
    <source>
        <strain evidence="9 10">UB20</strain>
    </source>
</reference>
<dbReference type="EC" id="3.4.21.-" evidence="9"/>
<dbReference type="GO" id="GO:0006508">
    <property type="term" value="P:proteolysis"/>
    <property type="evidence" value="ECO:0007669"/>
    <property type="project" value="UniProtKB-KW"/>
</dbReference>
<evidence type="ECO:0000256" key="4">
    <source>
        <dbReference type="ARBA" id="ARBA00022825"/>
    </source>
</evidence>
<keyword evidence="4 5" id="KW-0720">Serine protease</keyword>
<dbReference type="InterPro" id="IPR041489">
    <property type="entry name" value="PDZ_6"/>
</dbReference>
<feature type="region of interest" description="Disordered" evidence="6">
    <location>
        <begin position="547"/>
        <end position="567"/>
    </location>
</feature>
<dbReference type="SUPFAM" id="SSF52096">
    <property type="entry name" value="ClpP/crotonase"/>
    <property type="match status" value="1"/>
</dbReference>
<dbReference type="CDD" id="cd06782">
    <property type="entry name" value="cpPDZ_CPP-like"/>
    <property type="match status" value="1"/>
</dbReference>
<dbReference type="PANTHER" id="PTHR32060">
    <property type="entry name" value="TAIL-SPECIFIC PROTEASE"/>
    <property type="match status" value="1"/>
</dbReference>
<dbReference type="AlphaFoldDB" id="A0A1D3UWM9"/>
<sequence length="567" mass="63781" precursor="true">MSRFKNILLLFLLLALGGVHGLDAQQGNRFEVSKQLEILNALVKEVDMFYVDSVEVDKMVRRGIDAMLKGLDPYTEYFPEQEMDNMKMLITGEYGGVGAYIRSRDGGVIITEPFEGMPAALAGLKAGDRILGIDTADVTKATSEKVSELLKGVPNSKVVLKIQRPGEKKPRKFEVIRKQVMLKQVVHYGVYGDHTGYIYLDGFKEKSAQEVKEAFEDLKNRHQITSLILDLRDNGGGLLPSAVQIVNYFVPKGREVLSTRGKIKQWDRTYRTTVDPIDTVIPMVVLINGSSASAAEIVSGALQDMDRAVLVGNRSFGKGLVQSTRNLPYDGNVKVTMSKYYIPSGRCVQHMDYAHRHTDGSVSAIPDSLTSVFYTSKGRPVRDGGGVRPDFEVEEKKTPTMLYYLLNDFTLFDYVTDWVQAHPTIAPAEEFVYPDADYEGFKQRLKDAKFTYDRQSEKALKNFKEVAEFEGYLSEDTTVFAALEAQLKPDLDRDLERYKEDIKKLITTEIVKRYYYQEGELIENLKGDKALQKALEVLTNEALYRQTLSAPKPEKEKETGTVADRAG</sequence>
<dbReference type="PANTHER" id="PTHR32060:SF30">
    <property type="entry name" value="CARBOXY-TERMINAL PROCESSING PROTEASE CTPA"/>
    <property type="match status" value="1"/>
</dbReference>
<evidence type="ECO:0000256" key="5">
    <source>
        <dbReference type="RuleBase" id="RU004404"/>
    </source>
</evidence>
<evidence type="ECO:0000256" key="3">
    <source>
        <dbReference type="ARBA" id="ARBA00022801"/>
    </source>
</evidence>
<dbReference type="InterPro" id="IPR005151">
    <property type="entry name" value="Tail-specific_protease"/>
</dbReference>
<dbReference type="InterPro" id="IPR029045">
    <property type="entry name" value="ClpP/crotonase-like_dom_sf"/>
</dbReference>
<evidence type="ECO:0000256" key="6">
    <source>
        <dbReference type="SAM" id="MobiDB-lite"/>
    </source>
</evidence>
<dbReference type="RefSeq" id="WP_074450243.1">
    <property type="nucleotide sequence ID" value="NZ_FMMM01000078.1"/>
</dbReference>
<dbReference type="InterPro" id="IPR001478">
    <property type="entry name" value="PDZ"/>
</dbReference>
<evidence type="ECO:0000256" key="1">
    <source>
        <dbReference type="ARBA" id="ARBA00009179"/>
    </source>
</evidence>
<dbReference type="InterPro" id="IPR036034">
    <property type="entry name" value="PDZ_sf"/>
</dbReference>
<dbReference type="Gene3D" id="3.30.750.44">
    <property type="match status" value="1"/>
</dbReference>
<dbReference type="CDD" id="cd07560">
    <property type="entry name" value="Peptidase_S41_CPP"/>
    <property type="match status" value="1"/>
</dbReference>
<dbReference type="GO" id="GO:0007165">
    <property type="term" value="P:signal transduction"/>
    <property type="evidence" value="ECO:0007669"/>
    <property type="project" value="TreeGrafter"/>
</dbReference>
<dbReference type="InterPro" id="IPR004447">
    <property type="entry name" value="Peptidase_S41A"/>
</dbReference>
<proteinExistence type="inferred from homology"/>
<dbReference type="SMART" id="SM00228">
    <property type="entry name" value="PDZ"/>
    <property type="match status" value="1"/>
</dbReference>
<dbReference type="Proteomes" id="UP000182057">
    <property type="component" value="Unassembled WGS sequence"/>
</dbReference>
<dbReference type="PROSITE" id="PS50106">
    <property type="entry name" value="PDZ"/>
    <property type="match status" value="1"/>
</dbReference>
<keyword evidence="3 5" id="KW-0378">Hydrolase</keyword>
<keyword evidence="2 5" id="KW-0645">Protease</keyword>
<evidence type="ECO:0000256" key="7">
    <source>
        <dbReference type="SAM" id="SignalP"/>
    </source>
</evidence>
<gene>
    <name evidence="9" type="ORF">TFUB20_02483</name>
</gene>
<feature type="signal peptide" evidence="7">
    <location>
        <begin position="1"/>
        <end position="21"/>
    </location>
</feature>
<dbReference type="SMART" id="SM00245">
    <property type="entry name" value="TSPc"/>
    <property type="match status" value="1"/>
</dbReference>
<dbReference type="GO" id="GO:0008236">
    <property type="term" value="F:serine-type peptidase activity"/>
    <property type="evidence" value="ECO:0007669"/>
    <property type="project" value="UniProtKB-KW"/>
</dbReference>
<feature type="chain" id="PRO_5008922852" evidence="7">
    <location>
        <begin position="22"/>
        <end position="567"/>
    </location>
</feature>
<dbReference type="SUPFAM" id="SSF50156">
    <property type="entry name" value="PDZ domain-like"/>
    <property type="match status" value="1"/>
</dbReference>
<comment type="similarity">
    <text evidence="1 5">Belongs to the peptidase S41A family.</text>
</comment>
<protein>
    <submittedName>
        <fullName evidence="9">Putative CtpA-like serine protease</fullName>
        <ecNumber evidence="9">3.4.21.-</ecNumber>
    </submittedName>
</protein>
<dbReference type="NCBIfam" id="TIGR00225">
    <property type="entry name" value="prc"/>
    <property type="match status" value="1"/>
</dbReference>
<evidence type="ECO:0000313" key="10">
    <source>
        <dbReference type="Proteomes" id="UP000182057"/>
    </source>
</evidence>
<dbReference type="GO" id="GO:0030288">
    <property type="term" value="C:outer membrane-bounded periplasmic space"/>
    <property type="evidence" value="ECO:0007669"/>
    <property type="project" value="TreeGrafter"/>
</dbReference>
<keyword evidence="7" id="KW-0732">Signal</keyword>
<feature type="domain" description="PDZ" evidence="8">
    <location>
        <begin position="86"/>
        <end position="165"/>
    </location>
</feature>
<evidence type="ECO:0000256" key="2">
    <source>
        <dbReference type="ARBA" id="ARBA00022670"/>
    </source>
</evidence>
<name>A0A1D3UWM9_TANFO</name>
<dbReference type="Pfam" id="PF17820">
    <property type="entry name" value="PDZ_6"/>
    <property type="match status" value="1"/>
</dbReference>